<keyword evidence="12" id="KW-0325">Glycoprotein</keyword>
<feature type="transmembrane region" description="Helical" evidence="15">
    <location>
        <begin position="908"/>
        <end position="933"/>
    </location>
</feature>
<dbReference type="InterPro" id="IPR023415">
    <property type="entry name" value="LDLR_class-A_CS"/>
</dbReference>
<comment type="subcellular location">
    <subcellularLocation>
        <location evidence="1">Cell membrane</location>
        <topology evidence="1">Single-pass type I membrane protein</topology>
    </subcellularLocation>
</comment>
<dbReference type="Pfam" id="PF07645">
    <property type="entry name" value="EGF_CA"/>
    <property type="match status" value="1"/>
</dbReference>
<dbReference type="FunFam" id="2.10.25.10:FF:000009">
    <property type="entry name" value="Low-density lipoprotein receptor isoform 1"/>
    <property type="match status" value="1"/>
</dbReference>
<dbReference type="SMART" id="SM00181">
    <property type="entry name" value="EGF"/>
    <property type="match status" value="2"/>
</dbReference>
<dbReference type="SMART" id="SM00192">
    <property type="entry name" value="LDLa"/>
    <property type="match status" value="8"/>
</dbReference>
<dbReference type="InterPro" id="IPR000742">
    <property type="entry name" value="EGF"/>
</dbReference>
<dbReference type="CDD" id="cd00054">
    <property type="entry name" value="EGF_CA"/>
    <property type="match status" value="1"/>
</dbReference>
<evidence type="ECO:0000256" key="4">
    <source>
        <dbReference type="ARBA" id="ARBA00022583"/>
    </source>
</evidence>
<dbReference type="GO" id="GO:0043235">
    <property type="term" value="C:receptor complex"/>
    <property type="evidence" value="ECO:0007669"/>
    <property type="project" value="TreeGrafter"/>
</dbReference>
<feature type="disulfide bond" evidence="13">
    <location>
        <begin position="283"/>
        <end position="301"/>
    </location>
</feature>
<evidence type="ECO:0000313" key="18">
    <source>
        <dbReference type="Proteomes" id="UP000479000"/>
    </source>
</evidence>
<dbReference type="Pfam" id="PF00057">
    <property type="entry name" value="Ldl_recept_a"/>
    <property type="match status" value="8"/>
</dbReference>
<proteinExistence type="predicted"/>
<keyword evidence="18" id="KW-1185">Reference proteome</keyword>
<keyword evidence="11" id="KW-0675">Receptor</keyword>
<dbReference type="FunFam" id="4.10.400.10:FF:000034">
    <property type="entry name" value="Low-density lipoprotein receptor-related protein 2"/>
    <property type="match status" value="1"/>
</dbReference>
<feature type="repeat" description="LDL-receptor class B" evidence="14">
    <location>
        <begin position="480"/>
        <end position="523"/>
    </location>
</feature>
<feature type="disulfide bond" evidence="13">
    <location>
        <begin position="169"/>
        <end position="184"/>
    </location>
</feature>
<dbReference type="PANTHER" id="PTHR22722:SF14">
    <property type="entry name" value="MEGALIN, ISOFORM A"/>
    <property type="match status" value="1"/>
</dbReference>
<dbReference type="PRINTS" id="PR00261">
    <property type="entry name" value="LDLRECEPTOR"/>
</dbReference>
<dbReference type="InterPro" id="IPR049883">
    <property type="entry name" value="NOTCH1_EGF-like"/>
</dbReference>
<dbReference type="GO" id="GO:0006898">
    <property type="term" value="P:receptor-mediated endocytosis"/>
    <property type="evidence" value="ECO:0007669"/>
    <property type="project" value="TreeGrafter"/>
</dbReference>
<dbReference type="InterPro" id="IPR051221">
    <property type="entry name" value="LDLR-related"/>
</dbReference>
<evidence type="ECO:0000256" key="9">
    <source>
        <dbReference type="ARBA" id="ARBA00023136"/>
    </source>
</evidence>
<dbReference type="Gene3D" id="4.10.400.10">
    <property type="entry name" value="Low-density Lipoprotein Receptor"/>
    <property type="match status" value="8"/>
</dbReference>
<evidence type="ECO:0000256" key="5">
    <source>
        <dbReference type="ARBA" id="ARBA00022692"/>
    </source>
</evidence>
<feature type="disulfide bond" evidence="13">
    <location>
        <begin position="317"/>
        <end position="329"/>
    </location>
</feature>
<dbReference type="InterPro" id="IPR001881">
    <property type="entry name" value="EGF-like_Ca-bd_dom"/>
</dbReference>
<dbReference type="InterPro" id="IPR002172">
    <property type="entry name" value="LDrepeatLR_classA_rpt"/>
</dbReference>
<feature type="repeat" description="LDL-receptor class B" evidence="14">
    <location>
        <begin position="524"/>
        <end position="566"/>
    </location>
</feature>
<evidence type="ECO:0000256" key="11">
    <source>
        <dbReference type="ARBA" id="ARBA00023170"/>
    </source>
</evidence>
<feature type="disulfide bond" evidence="13">
    <location>
        <begin position="198"/>
        <end position="216"/>
    </location>
</feature>
<dbReference type="InterPro" id="IPR000033">
    <property type="entry name" value="LDLR_classB_rpt"/>
</dbReference>
<feature type="disulfide bond" evidence="13">
    <location>
        <begin position="295"/>
        <end position="310"/>
    </location>
</feature>
<feature type="disulfide bond" evidence="13">
    <location>
        <begin position="127"/>
        <end position="142"/>
    </location>
</feature>
<keyword evidence="4" id="KW-0254">Endocytosis</keyword>
<evidence type="ECO:0000256" key="7">
    <source>
        <dbReference type="ARBA" id="ARBA00022737"/>
    </source>
</evidence>
<dbReference type="AlphaFoldDB" id="A0A6H5H1S0"/>
<evidence type="ECO:0000259" key="16">
    <source>
        <dbReference type="PROSITE" id="PS01186"/>
    </source>
</evidence>
<dbReference type="SMART" id="SM00179">
    <property type="entry name" value="EGF_CA"/>
    <property type="match status" value="2"/>
</dbReference>
<dbReference type="PROSITE" id="PS00010">
    <property type="entry name" value="ASX_HYDROXYL"/>
    <property type="match status" value="1"/>
</dbReference>
<feature type="transmembrane region" description="Helical" evidence="15">
    <location>
        <begin position="740"/>
        <end position="758"/>
    </location>
</feature>
<dbReference type="GO" id="GO:0042562">
    <property type="term" value="F:hormone binding"/>
    <property type="evidence" value="ECO:0007669"/>
    <property type="project" value="TreeGrafter"/>
</dbReference>
<keyword evidence="10 13" id="KW-1015">Disulfide bond</keyword>
<name>A0A6H5H1S0_9HEMI</name>
<dbReference type="Proteomes" id="UP000479000">
    <property type="component" value="Unassembled WGS sequence"/>
</dbReference>
<evidence type="ECO:0000256" key="8">
    <source>
        <dbReference type="ARBA" id="ARBA00022989"/>
    </source>
</evidence>
<dbReference type="CDD" id="cd00112">
    <property type="entry name" value="LDLa"/>
    <property type="match status" value="8"/>
</dbReference>
<evidence type="ECO:0000313" key="17">
    <source>
        <dbReference type="EMBL" id="CAB0007563.1"/>
    </source>
</evidence>
<protein>
    <recommendedName>
        <fullName evidence="16">EGF-like domain-containing protein</fullName>
    </recommendedName>
</protein>
<dbReference type="PROSITE" id="PS01186">
    <property type="entry name" value="EGF_2"/>
    <property type="match status" value="1"/>
</dbReference>
<evidence type="ECO:0000256" key="6">
    <source>
        <dbReference type="ARBA" id="ARBA00022729"/>
    </source>
</evidence>
<keyword evidence="2" id="KW-1003">Cell membrane</keyword>
<dbReference type="InterPro" id="IPR011042">
    <property type="entry name" value="6-blade_b-propeller_TolB-like"/>
</dbReference>
<dbReference type="SUPFAM" id="SSF63825">
    <property type="entry name" value="YWTD domain"/>
    <property type="match status" value="1"/>
</dbReference>
<evidence type="ECO:0000256" key="15">
    <source>
        <dbReference type="SAM" id="Phobius"/>
    </source>
</evidence>
<feature type="disulfide bond" evidence="13">
    <location>
        <begin position="324"/>
        <end position="342"/>
    </location>
</feature>
<evidence type="ECO:0000256" key="12">
    <source>
        <dbReference type="ARBA" id="ARBA00023180"/>
    </source>
</evidence>
<accession>A0A6H5H1S0</accession>
<keyword evidence="8 15" id="KW-1133">Transmembrane helix</keyword>
<dbReference type="PROSITE" id="PS01209">
    <property type="entry name" value="LDLRA_1"/>
    <property type="match status" value="4"/>
</dbReference>
<evidence type="ECO:0000256" key="2">
    <source>
        <dbReference type="ARBA" id="ARBA00022475"/>
    </source>
</evidence>
<evidence type="ECO:0000256" key="14">
    <source>
        <dbReference type="PROSITE-ProRule" id="PRU00461"/>
    </source>
</evidence>
<dbReference type="PANTHER" id="PTHR22722">
    <property type="entry name" value="LOW-DENSITY LIPOPROTEIN RECEPTOR-RELATED PROTEIN 2-RELATED"/>
    <property type="match status" value="1"/>
</dbReference>
<feature type="disulfide bond" evidence="13">
    <location>
        <begin position="210"/>
        <end position="225"/>
    </location>
</feature>
<keyword evidence="5 15" id="KW-0812">Transmembrane</keyword>
<evidence type="ECO:0000256" key="13">
    <source>
        <dbReference type="PROSITE-ProRule" id="PRU00124"/>
    </source>
</evidence>
<dbReference type="SUPFAM" id="SSF57184">
    <property type="entry name" value="Growth factor receptor domain"/>
    <property type="match status" value="1"/>
</dbReference>
<dbReference type="InterPro" id="IPR009030">
    <property type="entry name" value="Growth_fac_rcpt_cys_sf"/>
</dbReference>
<organism evidence="17 18">
    <name type="scientific">Nesidiocoris tenuis</name>
    <dbReference type="NCBI Taxonomy" id="355587"/>
    <lineage>
        <taxon>Eukaryota</taxon>
        <taxon>Metazoa</taxon>
        <taxon>Ecdysozoa</taxon>
        <taxon>Arthropoda</taxon>
        <taxon>Hexapoda</taxon>
        <taxon>Insecta</taxon>
        <taxon>Pterygota</taxon>
        <taxon>Neoptera</taxon>
        <taxon>Paraneoptera</taxon>
        <taxon>Hemiptera</taxon>
        <taxon>Heteroptera</taxon>
        <taxon>Panheteroptera</taxon>
        <taxon>Cimicomorpha</taxon>
        <taxon>Miridae</taxon>
        <taxon>Dicyphina</taxon>
        <taxon>Nesidiocoris</taxon>
    </lineage>
</organism>
<gene>
    <name evidence="17" type="ORF">NTEN_LOCUS12836</name>
</gene>
<dbReference type="SMART" id="SM00135">
    <property type="entry name" value="LY"/>
    <property type="match status" value="5"/>
</dbReference>
<feature type="disulfide bond" evidence="13">
    <location>
        <begin position="29"/>
        <end position="47"/>
    </location>
</feature>
<evidence type="ECO:0000256" key="3">
    <source>
        <dbReference type="ARBA" id="ARBA00022536"/>
    </source>
</evidence>
<dbReference type="OrthoDB" id="664115at2759"/>
<dbReference type="InterPro" id="IPR036055">
    <property type="entry name" value="LDL_receptor-like_sf"/>
</dbReference>
<keyword evidence="6" id="KW-0732">Signal</keyword>
<dbReference type="PROSITE" id="PS01187">
    <property type="entry name" value="EGF_CA"/>
    <property type="match status" value="1"/>
</dbReference>
<dbReference type="GO" id="GO:0016324">
    <property type="term" value="C:apical plasma membrane"/>
    <property type="evidence" value="ECO:0007669"/>
    <property type="project" value="TreeGrafter"/>
</dbReference>
<dbReference type="InterPro" id="IPR018097">
    <property type="entry name" value="EGF_Ca-bd_CS"/>
</dbReference>
<dbReference type="SUPFAM" id="SSF57424">
    <property type="entry name" value="LDL receptor-like module"/>
    <property type="match status" value="7"/>
</dbReference>
<feature type="transmembrane region" description="Helical" evidence="15">
    <location>
        <begin position="833"/>
        <end position="862"/>
    </location>
</feature>
<dbReference type="InterPro" id="IPR000152">
    <property type="entry name" value="EGF-type_Asp/Asn_hydroxyl_site"/>
</dbReference>
<feature type="disulfide bond" evidence="13">
    <location>
        <begin position="276"/>
        <end position="288"/>
    </location>
</feature>
<evidence type="ECO:0000256" key="1">
    <source>
        <dbReference type="ARBA" id="ARBA00004251"/>
    </source>
</evidence>
<feature type="domain" description="EGF-like" evidence="16">
    <location>
        <begin position="377"/>
        <end position="391"/>
    </location>
</feature>
<dbReference type="Gene3D" id="2.10.25.10">
    <property type="entry name" value="Laminin"/>
    <property type="match status" value="3"/>
</dbReference>
<keyword evidence="3" id="KW-0245">EGF-like domain</keyword>
<dbReference type="Pfam" id="PF00058">
    <property type="entry name" value="Ldl_recept_b"/>
    <property type="match status" value="3"/>
</dbReference>
<dbReference type="GO" id="GO:0005509">
    <property type="term" value="F:calcium ion binding"/>
    <property type="evidence" value="ECO:0007669"/>
    <property type="project" value="InterPro"/>
</dbReference>
<feature type="repeat" description="LDL-receptor class B" evidence="14">
    <location>
        <begin position="611"/>
        <end position="655"/>
    </location>
</feature>
<reference evidence="17 18" key="1">
    <citation type="submission" date="2020-02" db="EMBL/GenBank/DDBJ databases">
        <authorList>
            <person name="Ferguson B K."/>
        </authorList>
    </citation>
    <scope>NUCLEOTIDE SEQUENCE [LARGE SCALE GENOMIC DNA]</scope>
</reference>
<keyword evidence="9 15" id="KW-0472">Membrane</keyword>
<dbReference type="PROSITE" id="PS51120">
    <property type="entry name" value="LDLRB"/>
    <property type="match status" value="4"/>
</dbReference>
<feature type="repeat" description="LDL-receptor class B" evidence="14">
    <location>
        <begin position="567"/>
        <end position="610"/>
    </location>
</feature>
<dbReference type="Gene3D" id="2.120.10.30">
    <property type="entry name" value="TolB, C-terminal domain"/>
    <property type="match status" value="1"/>
</dbReference>
<sequence>MRRSSRSGDATSSCVTPARAVGENRFFACRNGQSIQKAWMCDGEDDCGDNSDEDHPECVSSVPCDPATQFTCRDNGRCIPLALKCDREPDCGDGSDEDSAMCMTTDCQAGQFKCAGDLECVPMTWVCDGTKDCNNGADEAHCNRTCTDKEFSCGDDSKSLPCVDISWRCDGDLDCPNGADEVGCAPKNKCDHRVDFTCSDGSCVPMRFLCDGDFDCADRSDENNCTDGRGLLKTCRDNQFECPDRKTCIHKSWLCDEEWDCPDGADEAPGLCARSCARGMFRCANSECVPGAARCDGVRDCADSSDETGCDKRTSHCPPHEFDCGSGLCLPADSACNGIRECSNGADESALCGINECLTANGGCDHACVDLPIGHRCKCHDGYRLAGNSSCVDVNECTERAGSCSQECHNTDGSFTCSCAQGYHKDPADPTRCRADVRNAFVVFTKRDDVRKLSLDSNEISIIVNDTKKSSALDVHYKNQEIFWSEMPNSAIYKSDIDGLAPRKVVVDSDVQLVEGLAVDWIHGNLYWTDTGKKTVEVASLDGVNRKILVRDDLDEPRAMVVDPIDGWMYWSDWGENARIERAGMDGSNRHKIVVHSIEWPNGLTLDIAQRRIFWADAKLGAVYSANVDGSDRHLVIKSKDHLHHPYSVAVFEDWVYWSDWTSQMIYRADKLNGGRLHALAEPRTLQNPMTIQVYHPYKQPQDDQLTNACPTASCSHLCLPSPKNSILANKRKMARLTKHLISLGHTTLLIFLNLYFFSSLRATHNLTVVCACPDNLALSGDLRTCITPSPTSTSAPKKSADAHPSAKIPPIYIDFLPPEVPSLAEQAREINWWLVMVIILAGSFLTTFILVSVCACAYKLYLHGNFHIMNFDNPIYHKTPTQDPLCTVDSSEPSESDEVQHSLVCHHVYFCFLLTSPTFGFYSIFAVGIAAIQRLKNPRRSCVQSSP</sequence>
<comment type="caution">
    <text evidence="13">Lacks conserved residue(s) required for the propagation of feature annotation.</text>
</comment>
<dbReference type="EMBL" id="CADCXU010019143">
    <property type="protein sequence ID" value="CAB0007563.1"/>
    <property type="molecule type" value="Genomic_DNA"/>
</dbReference>
<dbReference type="PROSITE" id="PS50068">
    <property type="entry name" value="LDLRA_2"/>
    <property type="match status" value="8"/>
</dbReference>
<keyword evidence="7" id="KW-0677">Repeat</keyword>
<evidence type="ECO:0000256" key="10">
    <source>
        <dbReference type="ARBA" id="ARBA00023157"/>
    </source>
</evidence>
<dbReference type="FunFam" id="2.120.10.30:FF:000241">
    <property type="entry name" value="Low-density lipoprotein receptor-related protein 6"/>
    <property type="match status" value="1"/>
</dbReference>